<dbReference type="InterPro" id="IPR008257">
    <property type="entry name" value="Pept_M19"/>
</dbReference>
<organism evidence="2 3">
    <name type="scientific">Didymosphaeria variabile</name>
    <dbReference type="NCBI Taxonomy" id="1932322"/>
    <lineage>
        <taxon>Eukaryota</taxon>
        <taxon>Fungi</taxon>
        <taxon>Dikarya</taxon>
        <taxon>Ascomycota</taxon>
        <taxon>Pezizomycotina</taxon>
        <taxon>Dothideomycetes</taxon>
        <taxon>Pleosporomycetidae</taxon>
        <taxon>Pleosporales</taxon>
        <taxon>Massarineae</taxon>
        <taxon>Didymosphaeriaceae</taxon>
        <taxon>Didymosphaeria</taxon>
    </lineage>
</organism>
<dbReference type="Gene3D" id="3.20.20.140">
    <property type="entry name" value="Metal-dependent hydrolases"/>
    <property type="match status" value="1"/>
</dbReference>
<evidence type="ECO:0000256" key="1">
    <source>
        <dbReference type="ARBA" id="ARBA00022997"/>
    </source>
</evidence>
<dbReference type="OrthoDB" id="445695at2759"/>
<evidence type="ECO:0000313" key="2">
    <source>
        <dbReference type="EMBL" id="KAJ4358705.1"/>
    </source>
</evidence>
<gene>
    <name evidence="2" type="ORF">N0V89_003289</name>
</gene>
<dbReference type="GO" id="GO:0006508">
    <property type="term" value="P:proteolysis"/>
    <property type="evidence" value="ECO:0007669"/>
    <property type="project" value="InterPro"/>
</dbReference>
<accession>A0A9W8XT91</accession>
<keyword evidence="1" id="KW-0645">Protease</keyword>
<dbReference type="Proteomes" id="UP001140513">
    <property type="component" value="Unassembled WGS sequence"/>
</dbReference>
<dbReference type="AlphaFoldDB" id="A0A9W8XT91"/>
<keyword evidence="3" id="KW-1185">Reference proteome</keyword>
<dbReference type="GeneID" id="80906819"/>
<sequence>MAALDLIVQADTVADIRKAKELGNMAVLLSRQNTAGIEDQLDYSRVVRDLGVRKMQLTCNTQNY</sequence>
<dbReference type="EMBL" id="JAPEUX010000002">
    <property type="protein sequence ID" value="KAJ4358705.1"/>
    <property type="molecule type" value="Genomic_DNA"/>
</dbReference>
<dbReference type="GO" id="GO:0070573">
    <property type="term" value="F:metallodipeptidase activity"/>
    <property type="evidence" value="ECO:0007669"/>
    <property type="project" value="InterPro"/>
</dbReference>
<keyword evidence="1" id="KW-0224">Dipeptidase</keyword>
<dbReference type="SUPFAM" id="SSF51556">
    <property type="entry name" value="Metallo-dependent hydrolases"/>
    <property type="match status" value="1"/>
</dbReference>
<name>A0A9W8XT91_9PLEO</name>
<reference evidence="2" key="1">
    <citation type="submission" date="2022-10" db="EMBL/GenBank/DDBJ databases">
        <title>Tapping the CABI collections for fungal endophytes: first genome assemblies for Collariella, Neodidymelliopsis, Ascochyta clinopodiicola, Didymella pomorum, Didymosphaeria variabile, Neocosmospora piperis and Neocucurbitaria cava.</title>
        <authorList>
            <person name="Hill R."/>
        </authorList>
    </citation>
    <scope>NUCLEOTIDE SEQUENCE</scope>
    <source>
        <strain evidence="2">IMI 356815</strain>
    </source>
</reference>
<evidence type="ECO:0000313" key="3">
    <source>
        <dbReference type="Proteomes" id="UP001140513"/>
    </source>
</evidence>
<dbReference type="Pfam" id="PF01244">
    <property type="entry name" value="Peptidase_M19"/>
    <property type="match status" value="1"/>
</dbReference>
<comment type="caution">
    <text evidence="2">The sequence shown here is derived from an EMBL/GenBank/DDBJ whole genome shotgun (WGS) entry which is preliminary data.</text>
</comment>
<keyword evidence="1" id="KW-0378">Hydrolase</keyword>
<protein>
    <submittedName>
        <fullName evidence="2">Uncharacterized protein</fullName>
    </submittedName>
</protein>
<proteinExistence type="predicted"/>
<dbReference type="InterPro" id="IPR032466">
    <property type="entry name" value="Metal_Hydrolase"/>
</dbReference>
<dbReference type="RefSeq" id="XP_056075564.1">
    <property type="nucleotide sequence ID" value="XM_056212091.1"/>
</dbReference>